<sequence length="276" mass="31715">MIMEGDQGIRDICEELYREIVILSRLIGFIMFGCKISQFGQSMIARDLGVGVSFFDYVSLGPLILQFSRGPQLTDTSAKAKLQEVISNGQWNWPLISDIEYLDTIYFLPTIHRGDDCISWRVEGGHFSNQEAYALFHPPRSKVGWSSLLLDPLKIPRNNFILLLAILGKLSTLDKPWLNHLDGTCIRCSKGQPETHAHLFFSCPDSRMCISVIRQHVRFSLPHHDWLTDVHWAAVKWRGKHVINTPYRTLLPRWYITFGMNETEEDSSILIDQLIL</sequence>
<gene>
    <name evidence="2" type="ORF">Slati_3162000</name>
</gene>
<name>A0AAW2V1S9_9LAMI</name>
<protein>
    <recommendedName>
        <fullName evidence="1">Reverse transcriptase zinc-binding domain-containing protein</fullName>
    </recommendedName>
</protein>
<organism evidence="2">
    <name type="scientific">Sesamum latifolium</name>
    <dbReference type="NCBI Taxonomy" id="2727402"/>
    <lineage>
        <taxon>Eukaryota</taxon>
        <taxon>Viridiplantae</taxon>
        <taxon>Streptophyta</taxon>
        <taxon>Embryophyta</taxon>
        <taxon>Tracheophyta</taxon>
        <taxon>Spermatophyta</taxon>
        <taxon>Magnoliopsida</taxon>
        <taxon>eudicotyledons</taxon>
        <taxon>Gunneridae</taxon>
        <taxon>Pentapetalae</taxon>
        <taxon>asterids</taxon>
        <taxon>lamiids</taxon>
        <taxon>Lamiales</taxon>
        <taxon>Pedaliaceae</taxon>
        <taxon>Sesamum</taxon>
    </lineage>
</organism>
<dbReference type="InterPro" id="IPR026960">
    <property type="entry name" value="RVT-Znf"/>
</dbReference>
<evidence type="ECO:0000259" key="1">
    <source>
        <dbReference type="Pfam" id="PF13966"/>
    </source>
</evidence>
<comment type="caution">
    <text evidence="2">The sequence shown here is derived from an EMBL/GenBank/DDBJ whole genome shotgun (WGS) entry which is preliminary data.</text>
</comment>
<evidence type="ECO:0000313" key="2">
    <source>
        <dbReference type="EMBL" id="KAL0421391.1"/>
    </source>
</evidence>
<reference evidence="2" key="1">
    <citation type="submission" date="2020-06" db="EMBL/GenBank/DDBJ databases">
        <authorList>
            <person name="Li T."/>
            <person name="Hu X."/>
            <person name="Zhang T."/>
            <person name="Song X."/>
            <person name="Zhang H."/>
            <person name="Dai N."/>
            <person name="Sheng W."/>
            <person name="Hou X."/>
            <person name="Wei L."/>
        </authorList>
    </citation>
    <scope>NUCLEOTIDE SEQUENCE</scope>
    <source>
        <strain evidence="2">KEN1</strain>
        <tissue evidence="2">Leaf</tissue>
    </source>
</reference>
<feature type="domain" description="Reverse transcriptase zinc-binding" evidence="1">
    <location>
        <begin position="127"/>
        <end position="207"/>
    </location>
</feature>
<dbReference type="AlphaFoldDB" id="A0AAW2V1S9"/>
<proteinExistence type="predicted"/>
<dbReference type="Pfam" id="PF13966">
    <property type="entry name" value="zf-RVT"/>
    <property type="match status" value="1"/>
</dbReference>
<dbReference type="EMBL" id="JACGWN010000011">
    <property type="protein sequence ID" value="KAL0421391.1"/>
    <property type="molecule type" value="Genomic_DNA"/>
</dbReference>
<accession>A0AAW2V1S9</accession>
<reference evidence="2" key="2">
    <citation type="journal article" date="2024" name="Plant">
        <title>Genomic evolution and insights into agronomic trait innovations of Sesamum species.</title>
        <authorList>
            <person name="Miao H."/>
            <person name="Wang L."/>
            <person name="Qu L."/>
            <person name="Liu H."/>
            <person name="Sun Y."/>
            <person name="Le M."/>
            <person name="Wang Q."/>
            <person name="Wei S."/>
            <person name="Zheng Y."/>
            <person name="Lin W."/>
            <person name="Duan Y."/>
            <person name="Cao H."/>
            <person name="Xiong S."/>
            <person name="Wang X."/>
            <person name="Wei L."/>
            <person name="Li C."/>
            <person name="Ma Q."/>
            <person name="Ju M."/>
            <person name="Zhao R."/>
            <person name="Li G."/>
            <person name="Mu C."/>
            <person name="Tian Q."/>
            <person name="Mei H."/>
            <person name="Zhang T."/>
            <person name="Gao T."/>
            <person name="Zhang H."/>
        </authorList>
    </citation>
    <scope>NUCLEOTIDE SEQUENCE</scope>
    <source>
        <strain evidence="2">KEN1</strain>
    </source>
</reference>